<proteinExistence type="predicted"/>
<dbReference type="EMBL" id="LN899819">
    <property type="protein sequence ID" value="CUV14733.1"/>
    <property type="molecule type" value="Genomic_DNA"/>
</dbReference>
<evidence type="ECO:0000313" key="1">
    <source>
        <dbReference type="EMBL" id="CUV14733.1"/>
    </source>
</evidence>
<protein>
    <submittedName>
        <fullName evidence="1">Uncharacterized protein</fullName>
    </submittedName>
</protein>
<reference evidence="1" key="1">
    <citation type="submission" date="2015-10" db="EMBL/GenBank/DDBJ databases">
        <authorList>
            <person name="Gilbert D.G."/>
        </authorList>
    </citation>
    <scope>NUCLEOTIDE SEQUENCE</scope>
    <source>
        <strain evidence="1">Phyl III-seqv23</strain>
    </source>
</reference>
<dbReference type="AlphaFoldDB" id="A0A0S4TXE5"/>
<name>A0A0S4TXE5_RALSL</name>
<gene>
    <name evidence="1" type="ORF">RUN39_v1_940005</name>
</gene>
<organism evidence="1">
    <name type="scientific">Ralstonia solanacearum</name>
    <name type="common">Pseudomonas solanacearum</name>
    <dbReference type="NCBI Taxonomy" id="305"/>
    <lineage>
        <taxon>Bacteria</taxon>
        <taxon>Pseudomonadati</taxon>
        <taxon>Pseudomonadota</taxon>
        <taxon>Betaproteobacteria</taxon>
        <taxon>Burkholderiales</taxon>
        <taxon>Burkholderiaceae</taxon>
        <taxon>Ralstonia</taxon>
        <taxon>Ralstonia solanacearum species complex</taxon>
    </lineage>
</organism>
<sequence length="38" mass="4432">MRRAGADAIRAGLFVAYDARSETYTHMWMETRRAMLIL</sequence>
<accession>A0A0S4TXE5</accession>